<proteinExistence type="predicted"/>
<reference evidence="1" key="1">
    <citation type="submission" date="2021-08" db="EMBL/GenBank/DDBJ databases">
        <title>Novel anaerobic bacterium isolated from sea squirt in East Sea, Republic of Korea.</title>
        <authorList>
            <person name="Nguyen T.H."/>
            <person name="Li Z."/>
            <person name="Lee Y.-J."/>
            <person name="Ko J."/>
            <person name="Kim S.-G."/>
        </authorList>
    </citation>
    <scope>NUCLEOTIDE SEQUENCE</scope>
    <source>
        <strain evidence="1">KCTC 25031</strain>
    </source>
</reference>
<dbReference type="EMBL" id="CP081303">
    <property type="protein sequence ID" value="QZE15797.1"/>
    <property type="molecule type" value="Genomic_DNA"/>
</dbReference>
<evidence type="ECO:0000313" key="1">
    <source>
        <dbReference type="EMBL" id="QZE15797.1"/>
    </source>
</evidence>
<keyword evidence="2" id="KW-1185">Reference proteome</keyword>
<accession>A0AC61NPE4</accession>
<sequence length="211" mass="23252">MKKVILFGSTGAIGSALKECLLKQELDLTAFVRKATNSSPNEHFEEVVVNFDQLESIQRNANAVFIALGTTIKKAGSADAFKAVDRDLVIRIALWAKSQGIPEIHLVSSIGTSANAKGLYLQTKYEVENAIETLGFDTIHIYRPSLLIADRGCEKRFGESVSVPFMKMISHLGGKMKKYRPITVEKVAAFMSSQLGKGLSDVYIYESDQMQ</sequence>
<name>A0AC61NPE4_9BACT</name>
<gene>
    <name evidence="1" type="ORF">K4L44_08195</name>
</gene>
<protein>
    <submittedName>
        <fullName evidence="1">NAD(P)H-binding protein</fullName>
    </submittedName>
</protein>
<dbReference type="Proteomes" id="UP000826212">
    <property type="component" value="Chromosome"/>
</dbReference>
<organism evidence="1 2">
    <name type="scientific">Halosquirtibacter laminarini</name>
    <dbReference type="NCBI Taxonomy" id="3374600"/>
    <lineage>
        <taxon>Bacteria</taxon>
        <taxon>Pseudomonadati</taxon>
        <taxon>Bacteroidota</taxon>
        <taxon>Bacteroidia</taxon>
        <taxon>Marinilabiliales</taxon>
        <taxon>Prolixibacteraceae</taxon>
        <taxon>Halosquirtibacter</taxon>
    </lineage>
</organism>
<evidence type="ECO:0000313" key="2">
    <source>
        <dbReference type="Proteomes" id="UP000826212"/>
    </source>
</evidence>